<keyword evidence="4" id="KW-1185">Reference proteome</keyword>
<comment type="caution">
    <text evidence="3">The sequence shown here is derived from an EMBL/GenBank/DDBJ whole genome shotgun (WGS) entry which is preliminary data.</text>
</comment>
<evidence type="ECO:0000313" key="4">
    <source>
        <dbReference type="Proteomes" id="UP000282106"/>
    </source>
</evidence>
<proteinExistence type="predicted"/>
<dbReference type="EMBL" id="RJVO01000001">
    <property type="protein sequence ID" value="ROH92965.1"/>
    <property type="molecule type" value="Genomic_DNA"/>
</dbReference>
<name>A0A3N0VJT2_9GAMM</name>
<dbReference type="InterPro" id="IPR012337">
    <property type="entry name" value="RNaseH-like_sf"/>
</dbReference>
<accession>A0A3N0VJT2</accession>
<dbReference type="Pfam" id="PF00665">
    <property type="entry name" value="rve"/>
    <property type="match status" value="1"/>
</dbReference>
<dbReference type="SUPFAM" id="SSF53098">
    <property type="entry name" value="Ribonuclease H-like"/>
    <property type="match status" value="1"/>
</dbReference>
<dbReference type="InterPro" id="IPR001584">
    <property type="entry name" value="Integrase_cat-core"/>
</dbReference>
<reference evidence="3 4" key="1">
    <citation type="submission" date="2018-10" db="EMBL/GenBank/DDBJ databases">
        <authorList>
            <person name="Chen W.-M."/>
        </authorList>
    </citation>
    <scope>NUCLEOTIDE SEQUENCE [LARGE SCALE GENOMIC DNA]</scope>
    <source>
        <strain evidence="3 4">THS-13</strain>
    </source>
</reference>
<organism evidence="3 4">
    <name type="scientific">Stagnimonas aquatica</name>
    <dbReference type="NCBI Taxonomy" id="2689987"/>
    <lineage>
        <taxon>Bacteria</taxon>
        <taxon>Pseudomonadati</taxon>
        <taxon>Pseudomonadota</taxon>
        <taxon>Gammaproteobacteria</taxon>
        <taxon>Nevskiales</taxon>
        <taxon>Nevskiaceae</taxon>
        <taxon>Stagnimonas</taxon>
    </lineage>
</organism>
<dbReference type="AlphaFoldDB" id="A0A3N0VJT2"/>
<feature type="region of interest" description="Disordered" evidence="1">
    <location>
        <begin position="152"/>
        <end position="176"/>
    </location>
</feature>
<evidence type="ECO:0000313" key="3">
    <source>
        <dbReference type="EMBL" id="ROH92965.1"/>
    </source>
</evidence>
<sequence>PYPGSMIHLDIKTLGRFAQPGHRVTGNRRQDTPKAGKECIHVCVDDASRLAYVEVLPNEKQGTTTRFLLRALRWLRGLGVRVERVLTDNGSAYRSKTFAKACRRLRIKHKRTRPYTPRTNKPCCGSGLTRSPTTPQTCVMRHCQRGSVTTTSADLMPRSTGNHRSAESPINFSITE</sequence>
<gene>
    <name evidence="3" type="ORF">ED208_00005</name>
</gene>
<dbReference type="Proteomes" id="UP000282106">
    <property type="component" value="Unassembled WGS sequence"/>
</dbReference>
<feature type="non-terminal residue" evidence="3">
    <location>
        <position position="1"/>
    </location>
</feature>
<evidence type="ECO:0000259" key="2">
    <source>
        <dbReference type="PROSITE" id="PS50994"/>
    </source>
</evidence>
<protein>
    <submittedName>
        <fullName evidence="3">Transposase</fullName>
    </submittedName>
</protein>
<dbReference type="InterPro" id="IPR036397">
    <property type="entry name" value="RNaseH_sf"/>
</dbReference>
<dbReference type="InParanoid" id="A0A3N0VJT2"/>
<dbReference type="PROSITE" id="PS50994">
    <property type="entry name" value="INTEGRASE"/>
    <property type="match status" value="1"/>
</dbReference>
<evidence type="ECO:0000256" key="1">
    <source>
        <dbReference type="SAM" id="MobiDB-lite"/>
    </source>
</evidence>
<feature type="domain" description="Integrase catalytic" evidence="2">
    <location>
        <begin position="1"/>
        <end position="120"/>
    </location>
</feature>
<dbReference type="GO" id="GO:0015074">
    <property type="term" value="P:DNA integration"/>
    <property type="evidence" value="ECO:0007669"/>
    <property type="project" value="InterPro"/>
</dbReference>
<dbReference type="Gene3D" id="3.30.420.10">
    <property type="entry name" value="Ribonuclease H-like superfamily/Ribonuclease H"/>
    <property type="match status" value="1"/>
</dbReference>
<dbReference type="GO" id="GO:0003676">
    <property type="term" value="F:nucleic acid binding"/>
    <property type="evidence" value="ECO:0007669"/>
    <property type="project" value="InterPro"/>
</dbReference>